<dbReference type="Proteomes" id="UP000694722">
    <property type="component" value="Unplaced"/>
</dbReference>
<organism evidence="6 7">
    <name type="scientific">Sus scrofa</name>
    <name type="common">Pig</name>
    <dbReference type="NCBI Taxonomy" id="9823"/>
    <lineage>
        <taxon>Eukaryota</taxon>
        <taxon>Metazoa</taxon>
        <taxon>Chordata</taxon>
        <taxon>Craniata</taxon>
        <taxon>Vertebrata</taxon>
        <taxon>Euteleostomi</taxon>
        <taxon>Mammalia</taxon>
        <taxon>Eutheria</taxon>
        <taxon>Laurasiatheria</taxon>
        <taxon>Artiodactyla</taxon>
        <taxon>Suina</taxon>
        <taxon>Suidae</taxon>
        <taxon>Sus</taxon>
    </lineage>
</organism>
<evidence type="ECO:0000256" key="4">
    <source>
        <dbReference type="SAM" id="MobiDB-lite"/>
    </source>
</evidence>
<dbReference type="InterPro" id="IPR007129">
    <property type="entry name" value="Ubiqinol_cyt_c_chaperone_CPB3"/>
</dbReference>
<dbReference type="GO" id="GO:0005737">
    <property type="term" value="C:cytoplasm"/>
    <property type="evidence" value="ECO:0007669"/>
    <property type="project" value="UniProtKB-SubCell"/>
</dbReference>
<dbReference type="InterPro" id="IPR012461">
    <property type="entry name" value="SACK1"/>
</dbReference>
<dbReference type="AlphaFoldDB" id="A0A4X1T9K7"/>
<sequence length="831" mass="91494">MALLVRVLRNRISISQWVPVCSRLVLVSPTQGQWSRSLSGTSQWPQMSQALACGGSEQIPGVDVQLSRKYHTTNKLSTTKDSSQPVEEKVGAFTKIIEAMGFTGPLKYSKWKIKIAALRMYTSCVEKTDFEEFFLRCQMPDTFNSWFLITLLHVWMCLVRMKQEGRSGKYMCRIIVHFMWEDVEQRGRIMGVNSYILKKNMMLMTNNFYAAILGYDEGILSDDRGLAAALWRTFFNQKCEDPRQLELLVEYVRKQVIAVVMDIFTDMELLCDLMEASSRRGVPVYLLLAQEHLRHFLEMCYKMDLNGGHLPNMRVRSTCGDTYCSKAGRRFTGQTLEKFIIIDCEQVVAGSYSFTWLCSQAHTSMVLQLRGRIVEDFDREFRCLYAESRPVEGFCGGEDALSPRAPCPRPVALAFRPGIPSTSSSPSSTSLSSIKRSPHVGHSSFLALPGGGGSSDTGMGSSSLGSAHCEANGQPALQRQLSDPNHGPLLGPYRANLGKLGAFPWSQSSPALNHDSTSPVTLAGGSPLLVRPRPLLLFPRAVPPLSRLPENGVPGSQEPSPPRGRWVPGSALEAVEENKVSLSQSHGRLDLLVPFSRGREAGGPDSGATPNSGYLCPGEQVLEDRQLAPNQRYNQLDLLPQAQGAGGVPESGDPRPGHQTSEDKRLSPNHSHGQLDLLVQSSKAGDSRVTPEANSSARTGKQGPDERRQTLGHSHLDLITKFGPFRGEGPGPNDVPRPSPARKAGVDSGDEKRLTLGHSKLDLITKYHQLQGTRQGPEPGLLRGPTGGHHNGNSNGLSENEKRLTLGHSKLDLITKYNKSKFKLLRSRFES</sequence>
<feature type="compositionally biased region" description="Low complexity" evidence="4">
    <location>
        <begin position="420"/>
        <end position="433"/>
    </location>
</feature>
<feature type="region of interest" description="Disordered" evidence="4">
    <location>
        <begin position="545"/>
        <end position="568"/>
    </location>
</feature>
<proteinExistence type="inferred from homology"/>
<evidence type="ECO:0000313" key="6">
    <source>
        <dbReference type="Ensembl" id="ENSSSCP00070011750.1"/>
    </source>
</evidence>
<feature type="compositionally biased region" description="Low complexity" evidence="4">
    <location>
        <begin position="456"/>
        <end position="466"/>
    </location>
</feature>
<feature type="compositionally biased region" description="Basic and acidic residues" evidence="4">
    <location>
        <begin position="652"/>
        <end position="666"/>
    </location>
</feature>
<evidence type="ECO:0000256" key="3">
    <source>
        <dbReference type="ARBA" id="ARBA00022490"/>
    </source>
</evidence>
<feature type="region of interest" description="Disordered" evidence="4">
    <location>
        <begin position="596"/>
        <end position="617"/>
    </location>
</feature>
<protein>
    <submittedName>
        <fullName evidence="6">Ubiquinol-cytochrome c reductase complex assembly factor 1</fullName>
    </submittedName>
</protein>
<feature type="region of interest" description="Disordered" evidence="4">
    <location>
        <begin position="772"/>
        <end position="803"/>
    </location>
</feature>
<feature type="region of interest" description="Disordered" evidence="4">
    <location>
        <begin position="642"/>
        <end position="752"/>
    </location>
</feature>
<dbReference type="Ensembl" id="ENSSSCT00070014239.1">
    <property type="protein sequence ID" value="ENSSSCP00070011750.1"/>
    <property type="gene ID" value="ENSSSCG00070007343.1"/>
</dbReference>
<evidence type="ECO:0000313" key="7">
    <source>
        <dbReference type="Proteomes" id="UP000314985"/>
    </source>
</evidence>
<dbReference type="SUPFAM" id="SSF56024">
    <property type="entry name" value="Phospholipase D/nuclease"/>
    <property type="match status" value="1"/>
</dbReference>
<dbReference type="FunFam" id="3.30.870.10:FF:000004">
    <property type="entry name" value="protein FAM83H isoform X2"/>
    <property type="match status" value="1"/>
</dbReference>
<gene>
    <name evidence="6" type="primary">UQCC1</name>
</gene>
<dbReference type="Pfam" id="PF07894">
    <property type="entry name" value="SACK1"/>
    <property type="match status" value="1"/>
</dbReference>
<dbReference type="PANTHER" id="PTHR12184:SF1">
    <property type="entry name" value="UBIQUINOL-CYTOCHROME-C REDUCTASE COMPLEX ASSEMBLY FACTOR 1"/>
    <property type="match status" value="1"/>
</dbReference>
<reference evidence="6" key="2">
    <citation type="submission" date="2025-05" db="UniProtKB">
        <authorList>
            <consortium name="Ensembl"/>
        </authorList>
    </citation>
    <scope>IDENTIFICATION</scope>
</reference>
<dbReference type="Gene3D" id="3.30.870.10">
    <property type="entry name" value="Endonuclease Chain A"/>
    <property type="match status" value="1"/>
</dbReference>
<feature type="region of interest" description="Disordered" evidence="4">
    <location>
        <begin position="445"/>
        <end position="469"/>
    </location>
</feature>
<accession>A0A4X1T9K7</accession>
<feature type="compositionally biased region" description="Basic and acidic residues" evidence="4">
    <location>
        <begin position="703"/>
        <end position="718"/>
    </location>
</feature>
<comment type="subcellular location">
    <subcellularLocation>
        <location evidence="1">Cytoplasm</location>
    </subcellularLocation>
</comment>
<evidence type="ECO:0000256" key="2">
    <source>
        <dbReference type="ARBA" id="ARBA00006937"/>
    </source>
</evidence>
<evidence type="ECO:0000256" key="1">
    <source>
        <dbReference type="ARBA" id="ARBA00004496"/>
    </source>
</evidence>
<keyword evidence="3" id="KW-0963">Cytoplasm</keyword>
<comment type="similarity">
    <text evidence="2">Belongs to the FAM83 family.</text>
</comment>
<evidence type="ECO:0000259" key="5">
    <source>
        <dbReference type="Pfam" id="PF07894"/>
    </source>
</evidence>
<dbReference type="Proteomes" id="UP000314985">
    <property type="component" value="Chromosome 17"/>
</dbReference>
<reference evidence="6 7" key="1">
    <citation type="submission" date="2017-08" db="EMBL/GenBank/DDBJ databases">
        <title>USMARCv1.0.</title>
        <authorList>
            <person name="Hannum G.I."/>
            <person name="Koren S."/>
            <person name="Schroeder S.G."/>
            <person name="Chin S.C."/>
            <person name="Nonneman D.J."/>
            <person name="Becker S.A."/>
            <person name="Rosen B.D."/>
            <person name="Bickhart D.M."/>
            <person name="Putnam N.H."/>
            <person name="Green R.E."/>
            <person name="Tuggle C.K."/>
            <person name="Liu H."/>
            <person name="Rohrer G.A."/>
            <person name="Warr A."/>
            <person name="Hall R."/>
            <person name="Kim K."/>
            <person name="Hume D.A."/>
            <person name="Talbot R."/>
            <person name="Chow W."/>
            <person name="Howe K."/>
            <person name="Schwartz A.S."/>
            <person name="Watson M."/>
            <person name="Archibald A.L."/>
            <person name="Phillippy A.M."/>
            <person name="Smith T.P.L."/>
        </authorList>
    </citation>
    <scope>NUCLEOTIDE SEQUENCE [LARGE SCALE GENOMIC DNA]</scope>
</reference>
<feature type="region of interest" description="Disordered" evidence="4">
    <location>
        <begin position="418"/>
        <end position="437"/>
    </location>
</feature>
<dbReference type="PANTHER" id="PTHR12184">
    <property type="entry name" value="UBIQUINOL-CYTOCHROME C REDUCTASE COMPLEX ASSEMBLY FACTOR 1 FAMILY MEMBER"/>
    <property type="match status" value="1"/>
</dbReference>
<name>A0A4X1T9K7_PIG</name>
<feature type="domain" description="Scaffolding anchor of CK1" evidence="5">
    <location>
        <begin position="254"/>
        <end position="390"/>
    </location>
</feature>
<dbReference type="Ensembl" id="ENSSSCT00040080576.1">
    <property type="protein sequence ID" value="ENSSSCP00040034889.1"/>
    <property type="gene ID" value="ENSSSCG00040059272.1"/>
</dbReference>